<dbReference type="Pfam" id="PF13145">
    <property type="entry name" value="Rotamase_2"/>
    <property type="match status" value="1"/>
</dbReference>
<dbReference type="SUPFAM" id="SSF109998">
    <property type="entry name" value="Triger factor/SurA peptide-binding domain-like"/>
    <property type="match status" value="1"/>
</dbReference>
<dbReference type="KEGG" id="pms:KNP414_07571"/>
<gene>
    <name evidence="8" type="ordered locus">KNP414_07571</name>
</gene>
<feature type="domain" description="PpiC" evidence="7">
    <location>
        <begin position="144"/>
        <end position="265"/>
    </location>
</feature>
<reference evidence="9" key="1">
    <citation type="submission" date="2011-06" db="EMBL/GenBank/DDBJ databases">
        <title>Complete genome sequence of Paenibacillus mucilaginosus KNP414.</title>
        <authorList>
            <person name="Wang J."/>
            <person name="Hu S."/>
            <person name="Hu X."/>
            <person name="Zhang B."/>
            <person name="Dong D."/>
            <person name="Zhang S."/>
            <person name="Zhao K."/>
            <person name="Wu D."/>
        </authorList>
    </citation>
    <scope>NUCLEOTIDE SEQUENCE [LARGE SCALE GENOMIC DNA]</scope>
    <source>
        <strain evidence="9">KNP414</strain>
    </source>
</reference>
<keyword evidence="3" id="KW-0732">Signal</keyword>
<evidence type="ECO:0000256" key="6">
    <source>
        <dbReference type="PROSITE-ProRule" id="PRU00278"/>
    </source>
</evidence>
<dbReference type="InterPro" id="IPR000297">
    <property type="entry name" value="PPIase_PpiC"/>
</dbReference>
<dbReference type="PROSITE" id="PS50198">
    <property type="entry name" value="PPIC_PPIASE_2"/>
    <property type="match status" value="1"/>
</dbReference>
<dbReference type="PANTHER" id="PTHR47245">
    <property type="entry name" value="PEPTIDYLPROLYL ISOMERASE"/>
    <property type="match status" value="1"/>
</dbReference>
<name>F8FA89_PAEMK</name>
<evidence type="ECO:0000256" key="4">
    <source>
        <dbReference type="ARBA" id="ARBA00023110"/>
    </source>
</evidence>
<dbReference type="Pfam" id="PF13624">
    <property type="entry name" value="SurA_N_3"/>
    <property type="match status" value="1"/>
</dbReference>
<dbReference type="PATRIC" id="fig|1036673.3.peg.7062"/>
<evidence type="ECO:0000256" key="5">
    <source>
        <dbReference type="ARBA" id="ARBA00023235"/>
    </source>
</evidence>
<dbReference type="PROSITE" id="PS01096">
    <property type="entry name" value="PPIC_PPIASE_1"/>
    <property type="match status" value="1"/>
</dbReference>
<dbReference type="EC" id="5.2.1.8" evidence="2"/>
<organism evidence="8 9">
    <name type="scientific">Paenibacillus mucilaginosus (strain KNP414)</name>
    <dbReference type="NCBI Taxonomy" id="1036673"/>
    <lineage>
        <taxon>Bacteria</taxon>
        <taxon>Bacillati</taxon>
        <taxon>Bacillota</taxon>
        <taxon>Bacilli</taxon>
        <taxon>Bacillales</taxon>
        <taxon>Paenibacillaceae</taxon>
        <taxon>Paenibacillus</taxon>
    </lineage>
</organism>
<evidence type="ECO:0000256" key="3">
    <source>
        <dbReference type="ARBA" id="ARBA00022729"/>
    </source>
</evidence>
<proteinExistence type="predicted"/>
<protein>
    <recommendedName>
        <fullName evidence="2">peptidylprolyl isomerase</fullName>
        <ecNumber evidence="2">5.2.1.8</ecNumber>
    </recommendedName>
</protein>
<dbReference type="InterPro" id="IPR050245">
    <property type="entry name" value="PrsA_foldase"/>
</dbReference>
<dbReference type="Gene3D" id="1.10.4030.10">
    <property type="entry name" value="Porin chaperone SurA, peptide-binding domain"/>
    <property type="match status" value="1"/>
</dbReference>
<reference evidence="8 9" key="2">
    <citation type="journal article" date="2013" name="Genome Announc.">
        <title>Genome Sequence of Growth-Improving Paenibacillus mucilaginosus Strain KNP414.</title>
        <authorList>
            <person name="Lu J.J."/>
            <person name="Wang J.F."/>
            <person name="Hu X.F."/>
        </authorList>
    </citation>
    <scope>NUCLEOTIDE SEQUENCE [LARGE SCALE GENOMIC DNA]</scope>
    <source>
        <strain evidence="8 9">KNP414</strain>
    </source>
</reference>
<dbReference type="SUPFAM" id="SSF54534">
    <property type="entry name" value="FKBP-like"/>
    <property type="match status" value="1"/>
</dbReference>
<dbReference type="HOGENOM" id="CLU_034646_10_0_9"/>
<dbReference type="EMBL" id="CP002869">
    <property type="protein sequence ID" value="AEI46062.1"/>
    <property type="molecule type" value="Genomic_DNA"/>
</dbReference>
<keyword evidence="5 6" id="KW-0413">Isomerase</keyword>
<sequence>MRNLKVLWATIAVLLIAVVILSSVLTAHYVGLLHSNPNPKQPKQADPTRTVATIGEHVITQQDLEDQLLHKHGRELLDHMIDQYVIRREAEAQGVLVSDSEVQQEILRMQQGYDSESAFWESMKEQLGLTREELMADTENRLLAEKMTIRGIQVSDAEVDAYMQAHEEEFRPRLMLKLQQIVSASREQAQKAAAELAKGADFGQVARDRSLDDATRGSGGELGWIEEGDPFVPAAVMKAAKPLRKGEVSKPVEWEGQYVLVKVQDRKELSKGSPQEIREQVRKEIALSQAPPIKQTVSRLRDKWKVQVQEGF</sequence>
<dbReference type="InterPro" id="IPR027304">
    <property type="entry name" value="Trigger_fact/SurA_dom_sf"/>
</dbReference>
<dbReference type="AlphaFoldDB" id="F8FA89"/>
<evidence type="ECO:0000256" key="1">
    <source>
        <dbReference type="ARBA" id="ARBA00000971"/>
    </source>
</evidence>
<evidence type="ECO:0000256" key="2">
    <source>
        <dbReference type="ARBA" id="ARBA00013194"/>
    </source>
</evidence>
<comment type="catalytic activity">
    <reaction evidence="1">
        <text>[protein]-peptidylproline (omega=180) = [protein]-peptidylproline (omega=0)</text>
        <dbReference type="Rhea" id="RHEA:16237"/>
        <dbReference type="Rhea" id="RHEA-COMP:10747"/>
        <dbReference type="Rhea" id="RHEA-COMP:10748"/>
        <dbReference type="ChEBI" id="CHEBI:83833"/>
        <dbReference type="ChEBI" id="CHEBI:83834"/>
        <dbReference type="EC" id="5.2.1.8"/>
    </reaction>
</comment>
<dbReference type="Gene3D" id="3.10.50.40">
    <property type="match status" value="1"/>
</dbReference>
<dbReference type="GO" id="GO:0003755">
    <property type="term" value="F:peptidyl-prolyl cis-trans isomerase activity"/>
    <property type="evidence" value="ECO:0007669"/>
    <property type="project" value="UniProtKB-KW"/>
</dbReference>
<evidence type="ECO:0000313" key="9">
    <source>
        <dbReference type="Proteomes" id="UP000006620"/>
    </source>
</evidence>
<accession>F8FA89</accession>
<evidence type="ECO:0000313" key="8">
    <source>
        <dbReference type="EMBL" id="AEI46062.1"/>
    </source>
</evidence>
<dbReference type="RefSeq" id="WP_013921209.1">
    <property type="nucleotide sequence ID" value="NC_015690.1"/>
</dbReference>
<keyword evidence="4 6" id="KW-0697">Rotamase</keyword>
<dbReference type="InterPro" id="IPR046357">
    <property type="entry name" value="PPIase_dom_sf"/>
</dbReference>
<dbReference type="InterPro" id="IPR023058">
    <property type="entry name" value="PPIase_PpiC_CS"/>
</dbReference>
<dbReference type="Proteomes" id="UP000006620">
    <property type="component" value="Chromosome"/>
</dbReference>
<dbReference type="PANTHER" id="PTHR47245:SF1">
    <property type="entry name" value="FOLDASE PROTEIN PRSA"/>
    <property type="match status" value="1"/>
</dbReference>
<evidence type="ECO:0000259" key="7">
    <source>
        <dbReference type="PROSITE" id="PS50198"/>
    </source>
</evidence>